<evidence type="ECO:0000256" key="6">
    <source>
        <dbReference type="ARBA" id="ARBA00023136"/>
    </source>
</evidence>
<dbReference type="AlphaFoldDB" id="A0A409YXB9"/>
<feature type="transmembrane region" description="Helical" evidence="8">
    <location>
        <begin position="152"/>
        <end position="172"/>
    </location>
</feature>
<evidence type="ECO:0000256" key="4">
    <source>
        <dbReference type="ARBA" id="ARBA00022692"/>
    </source>
</evidence>
<dbReference type="InterPro" id="IPR051788">
    <property type="entry name" value="MFS_Transporter"/>
</dbReference>
<dbReference type="GO" id="GO:0016020">
    <property type="term" value="C:membrane"/>
    <property type="evidence" value="ECO:0007669"/>
    <property type="project" value="TreeGrafter"/>
</dbReference>
<dbReference type="PANTHER" id="PTHR23514:SF3">
    <property type="entry name" value="BYPASS OF STOP CODON PROTEIN 6"/>
    <property type="match status" value="1"/>
</dbReference>
<evidence type="ECO:0000256" key="2">
    <source>
        <dbReference type="ARBA" id="ARBA00008335"/>
    </source>
</evidence>
<organism evidence="9 10">
    <name type="scientific">Panaeolus cyanescens</name>
    <dbReference type="NCBI Taxonomy" id="181874"/>
    <lineage>
        <taxon>Eukaryota</taxon>
        <taxon>Fungi</taxon>
        <taxon>Dikarya</taxon>
        <taxon>Basidiomycota</taxon>
        <taxon>Agaricomycotina</taxon>
        <taxon>Agaricomycetes</taxon>
        <taxon>Agaricomycetidae</taxon>
        <taxon>Agaricales</taxon>
        <taxon>Agaricineae</taxon>
        <taxon>Galeropsidaceae</taxon>
        <taxon>Panaeolus</taxon>
    </lineage>
</organism>
<dbReference type="InterPro" id="IPR011701">
    <property type="entry name" value="MFS"/>
</dbReference>
<gene>
    <name evidence="9" type="ORF">CVT24_003817</name>
</gene>
<feature type="transmembrane region" description="Helical" evidence="8">
    <location>
        <begin position="184"/>
        <end position="201"/>
    </location>
</feature>
<feature type="transmembrane region" description="Helical" evidence="8">
    <location>
        <begin position="249"/>
        <end position="267"/>
    </location>
</feature>
<dbReference type="InterPro" id="IPR036259">
    <property type="entry name" value="MFS_trans_sf"/>
</dbReference>
<sequence length="596" mass="64505">MASLLQPIALDSCKSSLRSRRRSSASVLQAAGSLVSCQTPSTHRNLLDEQVFIDDDDRSNRSKASPLTTSQDAPTVLICPPLAHVADRSSKIITSHHSNVSLPILNTDTTATPMTSSPPSASRKTSIASDYDDDPANPCKMERLKWRLASGYFAYFMCGWGDGVTGTVLPYFMKEFHISSQMTSLLYVGSTLGFIFGTLLVEKINKKLGTFDFSRSTTAWIPRLQSLSFLRLQKTDPQSIGYSHCQARIIGLFISSILHGTFFVIMASKGGFAALFCAYVVAAFARSILTAALNEYFASGPKSAISVSFAFWSIGGIASPLVCQAMMAIGIPWFKFYYGSLILSGLNVIFLVLTFRTTQMEFAYDRARALAVSRADSSVASTPIQEKCDKWEPSTLSPQQESSGRPPNALRLALCSPYQWAVQVFSMLYCGCETTTQCFMVTYLLATRNANPNTAGYVTAGFWGGITIGRLVWGHYTSRFLSKCLGLALQITIWVVNSNVQNAVAASVIGALYGPLFPACLTLANDLLPGEIRMVSMALISAFASIGAALFPFVAGTVASSQGIHTLTYVTVPLAAGISVFWALFPSKIATPKNMV</sequence>
<evidence type="ECO:0000313" key="10">
    <source>
        <dbReference type="Proteomes" id="UP000284842"/>
    </source>
</evidence>
<dbReference type="Proteomes" id="UP000284842">
    <property type="component" value="Unassembled WGS sequence"/>
</dbReference>
<keyword evidence="3" id="KW-0813">Transport</keyword>
<protein>
    <recommendedName>
        <fullName evidence="11">Major facilitator superfamily (MFS) profile domain-containing protein</fullName>
    </recommendedName>
</protein>
<dbReference type="InParanoid" id="A0A409YXB9"/>
<reference evidence="9 10" key="1">
    <citation type="journal article" date="2018" name="Evol. Lett.">
        <title>Horizontal gene cluster transfer increased hallucinogenic mushroom diversity.</title>
        <authorList>
            <person name="Reynolds H.T."/>
            <person name="Vijayakumar V."/>
            <person name="Gluck-Thaler E."/>
            <person name="Korotkin H.B."/>
            <person name="Matheny P.B."/>
            <person name="Slot J.C."/>
        </authorList>
    </citation>
    <scope>NUCLEOTIDE SEQUENCE [LARGE SCALE GENOMIC DNA]</scope>
    <source>
        <strain evidence="9 10">2629</strain>
    </source>
</reference>
<evidence type="ECO:0000256" key="3">
    <source>
        <dbReference type="ARBA" id="ARBA00022448"/>
    </source>
</evidence>
<keyword evidence="5 8" id="KW-1133">Transmembrane helix</keyword>
<dbReference type="PANTHER" id="PTHR23514">
    <property type="entry name" value="BYPASS OF STOP CODON PROTEIN 6"/>
    <property type="match status" value="1"/>
</dbReference>
<feature type="region of interest" description="Disordered" evidence="7">
    <location>
        <begin position="109"/>
        <end position="129"/>
    </location>
</feature>
<evidence type="ECO:0000256" key="7">
    <source>
        <dbReference type="SAM" id="MobiDB-lite"/>
    </source>
</evidence>
<comment type="similarity">
    <text evidence="2">Belongs to the major facilitator superfamily.</text>
</comment>
<evidence type="ECO:0000256" key="5">
    <source>
        <dbReference type="ARBA" id="ARBA00022989"/>
    </source>
</evidence>
<name>A0A409YXB9_9AGAR</name>
<evidence type="ECO:0000256" key="8">
    <source>
        <dbReference type="SAM" id="Phobius"/>
    </source>
</evidence>
<dbReference type="Gene3D" id="1.20.1250.20">
    <property type="entry name" value="MFS general substrate transporter like domains"/>
    <property type="match status" value="2"/>
</dbReference>
<dbReference type="GO" id="GO:0022857">
    <property type="term" value="F:transmembrane transporter activity"/>
    <property type="evidence" value="ECO:0007669"/>
    <property type="project" value="InterPro"/>
</dbReference>
<feature type="compositionally biased region" description="Polar residues" evidence="7">
    <location>
        <begin position="62"/>
        <end position="72"/>
    </location>
</feature>
<accession>A0A409YXB9</accession>
<evidence type="ECO:0008006" key="11">
    <source>
        <dbReference type="Google" id="ProtNLM"/>
    </source>
</evidence>
<feature type="region of interest" description="Disordered" evidence="7">
    <location>
        <begin position="52"/>
        <end position="72"/>
    </location>
</feature>
<feature type="transmembrane region" description="Helical" evidence="8">
    <location>
        <begin position="535"/>
        <end position="555"/>
    </location>
</feature>
<dbReference type="SUPFAM" id="SSF103473">
    <property type="entry name" value="MFS general substrate transporter"/>
    <property type="match status" value="1"/>
</dbReference>
<feature type="transmembrane region" description="Helical" evidence="8">
    <location>
        <begin position="309"/>
        <end position="330"/>
    </location>
</feature>
<keyword evidence="6 8" id="KW-0472">Membrane</keyword>
<comment type="subcellular location">
    <subcellularLocation>
        <location evidence="1">Endomembrane system</location>
        <topology evidence="1">Multi-pass membrane protein</topology>
    </subcellularLocation>
</comment>
<feature type="transmembrane region" description="Helical" evidence="8">
    <location>
        <begin position="336"/>
        <end position="355"/>
    </location>
</feature>
<feature type="transmembrane region" description="Helical" evidence="8">
    <location>
        <begin position="567"/>
        <end position="585"/>
    </location>
</feature>
<dbReference type="GO" id="GO:0012505">
    <property type="term" value="C:endomembrane system"/>
    <property type="evidence" value="ECO:0007669"/>
    <property type="project" value="UniProtKB-SubCell"/>
</dbReference>
<evidence type="ECO:0000256" key="1">
    <source>
        <dbReference type="ARBA" id="ARBA00004127"/>
    </source>
</evidence>
<feature type="transmembrane region" description="Helical" evidence="8">
    <location>
        <begin position="503"/>
        <end position="523"/>
    </location>
</feature>
<dbReference type="EMBL" id="NHTK01000370">
    <property type="protein sequence ID" value="PPR07674.1"/>
    <property type="molecule type" value="Genomic_DNA"/>
</dbReference>
<keyword evidence="4 8" id="KW-0812">Transmembrane</keyword>
<dbReference type="Pfam" id="PF07690">
    <property type="entry name" value="MFS_1"/>
    <property type="match status" value="1"/>
</dbReference>
<proteinExistence type="inferred from homology"/>
<feature type="compositionally biased region" description="Low complexity" evidence="7">
    <location>
        <begin position="109"/>
        <end position="122"/>
    </location>
</feature>
<evidence type="ECO:0000313" key="9">
    <source>
        <dbReference type="EMBL" id="PPR07674.1"/>
    </source>
</evidence>
<feature type="transmembrane region" description="Helical" evidence="8">
    <location>
        <begin position="273"/>
        <end position="297"/>
    </location>
</feature>
<comment type="caution">
    <text evidence="9">The sequence shown here is derived from an EMBL/GenBank/DDBJ whole genome shotgun (WGS) entry which is preliminary data.</text>
</comment>
<dbReference type="OrthoDB" id="413079at2759"/>
<keyword evidence="10" id="KW-1185">Reference proteome</keyword>